<feature type="compositionally biased region" description="Low complexity" evidence="1">
    <location>
        <begin position="1358"/>
        <end position="1367"/>
    </location>
</feature>
<feature type="compositionally biased region" description="Basic and acidic residues" evidence="1">
    <location>
        <begin position="1220"/>
        <end position="1243"/>
    </location>
</feature>
<reference evidence="2" key="1">
    <citation type="submission" date="2023-08" db="EMBL/GenBank/DDBJ databases">
        <authorList>
            <person name="Chen Y."/>
            <person name="Shah S."/>
            <person name="Dougan E. K."/>
            <person name="Thang M."/>
            <person name="Chan C."/>
        </authorList>
    </citation>
    <scope>NUCLEOTIDE SEQUENCE</scope>
</reference>
<dbReference type="Proteomes" id="UP001178507">
    <property type="component" value="Unassembled WGS sequence"/>
</dbReference>
<feature type="region of interest" description="Disordered" evidence="1">
    <location>
        <begin position="511"/>
        <end position="536"/>
    </location>
</feature>
<accession>A0AA36JRJ4</accession>
<name>A0AA36JRJ4_9DINO</name>
<evidence type="ECO:0000313" key="3">
    <source>
        <dbReference type="Proteomes" id="UP001178507"/>
    </source>
</evidence>
<feature type="region of interest" description="Disordered" evidence="1">
    <location>
        <begin position="1358"/>
        <end position="1402"/>
    </location>
</feature>
<keyword evidence="3" id="KW-1185">Reference proteome</keyword>
<evidence type="ECO:0000313" key="2">
    <source>
        <dbReference type="EMBL" id="CAJ1409813.1"/>
    </source>
</evidence>
<proteinExistence type="predicted"/>
<gene>
    <name evidence="2" type="ORF">EVOR1521_LOCUS30811</name>
</gene>
<feature type="compositionally biased region" description="Low complexity" evidence="1">
    <location>
        <begin position="2178"/>
        <end position="2192"/>
    </location>
</feature>
<organism evidence="2 3">
    <name type="scientific">Effrenium voratum</name>
    <dbReference type="NCBI Taxonomy" id="2562239"/>
    <lineage>
        <taxon>Eukaryota</taxon>
        <taxon>Sar</taxon>
        <taxon>Alveolata</taxon>
        <taxon>Dinophyceae</taxon>
        <taxon>Suessiales</taxon>
        <taxon>Symbiodiniaceae</taxon>
        <taxon>Effrenium</taxon>
    </lineage>
</organism>
<dbReference type="EMBL" id="CAUJNA010003787">
    <property type="protein sequence ID" value="CAJ1409813.1"/>
    <property type="molecule type" value="Genomic_DNA"/>
</dbReference>
<sequence>MGVVLLAELSSAIRARQLHIDGVAANAATADGGALDRRAGVAPHNVTFEQWSTPNAVYIKFTDIAAFQDKFYIGSTHSDVAGREHTRYRKLLQSRIATWTFLTDLSSNTLRSFEDMKSIYKEFHHAVHQRNSHVSEFLHNHRTTQNDWAQHVPPVCACHTLATRATGEHAHLVDGHLACPASHLNLPPHLHIIADGNSRNAFYPSKQKYVLAYVTAFNRWCTHHHLPHVHQQWLEDHASLHWNTHKQCGKAVFDASALHALKECTGNLVWHCEDHAAHRLMVFCPIQYYRMLDNTWCNSDIFEEMVGINPLQHHDDKVHAIRRSLPRYDWAFHDYGRVPTAYLVPKRKKQFSAGRPIISFAGCFTRKLFSATAFLLHQLVAVAFPRSRQHHDVWQLLTAIQRFFRDNESTTHFLIYNQDLEGFFTSLPVTVVVLLSTNTEYGWRTKSKANLGGLGEDEVDSLRLLRLRCGKKRKGQAGPLTPEEYCAHCAETVSEDDDESTDGSNLDLEASEARAQTQTPGPPGRRTELQAGQGQGAWLRCSQQALPKSATSSEPEEELEVPLWLAFRFNDRHRFRSFEPRSVNAFRQQRNRRDAEPTVVARSVLATAAKAAQSGGVAEGPQHVKWSACGGCMGTVLESMWRNVLHIVGNNYAQDALLNALRMLDVGEANFSYLKGIVEDKVVAIFEEQCDMLERVLTAFNAAVVAITTDRGLTRQVEGVRKDLQAKARQCAVSALTQWRNMSDAQRGCAHKIAVKFCKEGPLRQALVQFVRGQPLVGLPQLRLEVFRLALVNLCEMSVERMHAVTQSVLRSGSAHSSMPTLSLGNRWNEFLSAVQQPGQFAWMAAACQQSYHPLRAAPVFGIVEHPSLGPRRVAECQGNPSLLRLLGSTMKYSKTVKNIVYRTDSALQHMDLSQAFPPQQKQSKITALALHGTTAVLHTDLLDKEEMDLLKDNPKMLRLELHANPRSGFQLTSWAVQNMKFARALKNPAFVLLSDQDSPAAERCVYTLLTQLFKAALEVAPKADAKRLEALPIPAGEIPQTSRKIYLVQGAASIGKQYILCCWELTTERDFRAFLRQHEVKMFKHCQPEAYYKLILSRKPAKLQAFDFEHDMGAASSSQKEEALQEQRHEAVQRMKWWIIRGLEESCRSHSAHQEIKKQVQKAPLSALPSDQELDAQMPPAERALTDDEGKKPRLLRFRFLVFIFQFLIVFQQRQRAAGSDHEQKARARADNKKKNENENARPEITSSARQAQVQVSFLTVNYQFTIPAESENTIAAVAAIAIAVAAAAAKAKTLAAMAAIAAMTVKQAPMTPMTPKVKKMPKRPSPVLPLPVLKGTVAMVVAAGAAAGAAAAAASTECPKASMASKDSKDAAEDDDEDDQTWGHWGRWTKASEASETEVSKSECEVIEDALESLDAWSLDAMQGVSQVDQAAQALPALAPMAPPPAPAPGPPQRHVTDPLSEQPLKTGICWLSPTCDKKTYAKSKFCSAHKKEAEALKRDAEKSGKNALQFYLSQCSSQTLYSKMLIEFMGRCQSRGKGAGRERFNWVQYQETCYRSREVRRGSKDQMRLGHMSQVFALTGVTGHRDALMLNDAASCCGCIMMCYEQWMDVSQAKHKRSWEESDRMWTEFSNDSEREKDQMGPECSKLRIECPVKDYILREDVSGYSKARVAAHKQMKNPKQEDMEKADSTVCTSLPRWTDSHFAIGNKSGATSNGFMHGDQAAAAPSTPMCEASAGLDSLFTPEKQDLPGLPENKKKNIKDISRYRTKKYDAVMKTYKSLDLKCDSLHKQVSDFCSSKDNTDEFKHFIDLAKFKLEFMGRLSTSKDAEEWRSYLESLSEQEKAMLPGDLSLLHCPAEIDAQDTMIAALLGKNDVDEIDQAHVKITAALNLVVTQAKAVKGAVNDLLAAKRSREKEVERQQQAAKRKAEQAAVKEERKRQRQNEEDREASLYADALALTTNAPDGMHPCLVSAPPVPCMTAALKAEVETFMRKLSPWVTPDLSNFDEVAAELSLFGCVQGMSFVSSEWNGMGQVRYLLEGSRKVFAAPCGWLVQAARKVGKDVQTEEQLYTWFRHLSEQHITALNGVANTPQIVSLVQDQGQLVYIPSGWIVGDFTEQVSIGLRYAALSSQDVVSGNLEQLINLISDGKKQKGTMQKLLQAAKNQLAKEKSEKAPAKAAKSAKSPEVPEAAEPKPAPAKPAPAKSKVEDGPESLRDILNWAERAVDIVLKKPHESDLFLANMSRGICIGTSYSGMKTPEIALDQLLAAANQLLPWFGKQPLGPKLHCAWSCDNGSGPLEVARGWSSERWAGKGHIFGDLHDLLSESALAEFHKFRKFQEQGIRKDYEFVGSIEEFKAEHMRKCVLDGNVYYAAPEHILQAELNRLAHNRKVAQVPVTSISTSWTRFYPAGAQLRLKKVGAMLCYLLSNVKQQMKKQLGGGRCAVSASSFSFISEGSNNMTASPPNKMAELSRFGEYSDADKGLARNSLAMVVAVIGFLKRRLQSAAVWGWLTYWQAALLETIFQLDGASQARARDVRPEPQYELPAVALVEGPQSGPIPLLQEPAALQEFYIDTITLADEPGNDFLGFSINLNTRSIRHKPPDSPSQMVIRSSLDSRKHLARRLAYPQREVQDLACKPQSRRPCDPAGALVVSNGIRFREECTTD</sequence>
<protein>
    <submittedName>
        <fullName evidence="2">Uncharacterized protein</fullName>
    </submittedName>
</protein>
<feature type="compositionally biased region" description="Basic and acidic residues" evidence="1">
    <location>
        <begin position="1928"/>
        <end position="1946"/>
    </location>
</feature>
<feature type="region of interest" description="Disordered" evidence="1">
    <location>
        <begin position="1220"/>
        <end position="1249"/>
    </location>
</feature>
<comment type="caution">
    <text evidence="2">The sequence shown here is derived from an EMBL/GenBank/DDBJ whole genome shotgun (WGS) entry which is preliminary data.</text>
</comment>
<feature type="compositionally biased region" description="Basic and acidic residues" evidence="1">
    <location>
        <begin position="2168"/>
        <end position="2177"/>
    </location>
</feature>
<evidence type="ECO:0000256" key="1">
    <source>
        <dbReference type="SAM" id="MobiDB-lite"/>
    </source>
</evidence>
<feature type="region of interest" description="Disordered" evidence="1">
    <location>
        <begin position="2164"/>
        <end position="2212"/>
    </location>
</feature>
<feature type="region of interest" description="Disordered" evidence="1">
    <location>
        <begin position="1913"/>
        <end position="1949"/>
    </location>
</feature>